<evidence type="ECO:0000256" key="7">
    <source>
        <dbReference type="ARBA" id="ARBA00022801"/>
    </source>
</evidence>
<evidence type="ECO:0000256" key="2">
    <source>
        <dbReference type="ARBA" id="ARBA00005582"/>
    </source>
</evidence>
<keyword evidence="4" id="KW-0235">DNA replication</keyword>
<dbReference type="GO" id="GO:0016787">
    <property type="term" value="F:hydrolase activity"/>
    <property type="evidence" value="ECO:0007669"/>
    <property type="project" value="UniProtKB-KW"/>
</dbReference>
<evidence type="ECO:0000256" key="11">
    <source>
        <dbReference type="ARBA" id="ARBA00036904"/>
    </source>
</evidence>
<evidence type="ECO:0000259" key="17">
    <source>
        <dbReference type="PROSITE" id="PS51462"/>
    </source>
</evidence>
<dbReference type="InterPro" id="IPR003561">
    <property type="entry name" value="Mutator_MutT"/>
</dbReference>
<evidence type="ECO:0000256" key="8">
    <source>
        <dbReference type="ARBA" id="ARBA00022842"/>
    </source>
</evidence>
<reference evidence="18 19" key="1">
    <citation type="submission" date="2024-09" db="EMBL/GenBank/DDBJ databases">
        <authorList>
            <person name="Sun Q."/>
            <person name="Mori K."/>
        </authorList>
    </citation>
    <scope>NUCLEOTIDE SEQUENCE [LARGE SCALE GENOMIC DNA]</scope>
    <source>
        <strain evidence="18 19">ATCC 51285</strain>
    </source>
</reference>
<dbReference type="NCBIfam" id="TIGR00586">
    <property type="entry name" value="mutt"/>
    <property type="match status" value="1"/>
</dbReference>
<gene>
    <name evidence="18" type="ORF">ACFFLH_13945</name>
</gene>
<dbReference type="PANTHER" id="PTHR47707">
    <property type="entry name" value="8-OXO-DGTP DIPHOSPHATASE"/>
    <property type="match status" value="1"/>
</dbReference>
<dbReference type="PRINTS" id="PR00502">
    <property type="entry name" value="NUDIXFAMILY"/>
</dbReference>
<dbReference type="Gene3D" id="3.20.20.70">
    <property type="entry name" value="Aldolase class I"/>
    <property type="match status" value="1"/>
</dbReference>
<sequence length="311" mass="34113">MTKVIHVVAAAIANSQGLILVAKRPDHVHQGGRWEFPGGKVEAGEASEAALVRELQEELGVEAQAWQPLIDLHHQYPDKHVRLQVFKVTAYGGEPYGKEGQPLRWLHPDQMQAEDFPAANVPIIQALKLPSLLAISPLSEDEQQLERWCLAQLAAGRKLLQLRQPQWPVAQRLALGRRLAPFCAEVGVTLMMNVPVQAYQHQPGLGLHLTEAELRACRQRPQPTEVWCSASCHSPDALALAQKWVDFALLGPVLATASHPEQPGLGWPQWQSWVESAALPVYALGGLLEQDLPQAREAGAQGIAAIRGLQC</sequence>
<organism evidence="18 19">
    <name type="scientific">Balneatrix alpica</name>
    <dbReference type="NCBI Taxonomy" id="75684"/>
    <lineage>
        <taxon>Bacteria</taxon>
        <taxon>Pseudomonadati</taxon>
        <taxon>Pseudomonadota</taxon>
        <taxon>Gammaproteobacteria</taxon>
        <taxon>Oceanospirillales</taxon>
        <taxon>Balneatrichaceae</taxon>
        <taxon>Balneatrix</taxon>
    </lineage>
</organism>
<accession>A0ABV5ZFX5</accession>
<dbReference type="SUPFAM" id="SSF55811">
    <property type="entry name" value="Nudix"/>
    <property type="match status" value="1"/>
</dbReference>
<evidence type="ECO:0000256" key="1">
    <source>
        <dbReference type="ARBA" id="ARBA00001946"/>
    </source>
</evidence>
<dbReference type="InterPro" id="IPR029119">
    <property type="entry name" value="MutY_C"/>
</dbReference>
<dbReference type="RefSeq" id="WP_027312686.1">
    <property type="nucleotide sequence ID" value="NZ_JBHLZN010000005.1"/>
</dbReference>
<evidence type="ECO:0000256" key="4">
    <source>
        <dbReference type="ARBA" id="ARBA00022705"/>
    </source>
</evidence>
<evidence type="ECO:0000256" key="6">
    <source>
        <dbReference type="ARBA" id="ARBA00022763"/>
    </source>
</evidence>
<evidence type="ECO:0000313" key="18">
    <source>
        <dbReference type="EMBL" id="MFB9887518.1"/>
    </source>
</evidence>
<evidence type="ECO:0000256" key="3">
    <source>
        <dbReference type="ARBA" id="ARBA00022457"/>
    </source>
</evidence>
<evidence type="ECO:0000256" key="12">
    <source>
        <dbReference type="ARBA" id="ARBA00038905"/>
    </source>
</evidence>
<keyword evidence="7 18" id="KW-0378">Hydrolase</keyword>
<evidence type="ECO:0000256" key="9">
    <source>
        <dbReference type="ARBA" id="ARBA00023204"/>
    </source>
</evidence>
<dbReference type="NCBIfam" id="NF006530">
    <property type="entry name" value="PRK08999.1"/>
    <property type="match status" value="1"/>
</dbReference>
<evidence type="ECO:0000256" key="14">
    <source>
        <dbReference type="ARBA" id="ARBA00041592"/>
    </source>
</evidence>
<keyword evidence="3" id="KW-0515">Mutator protein</keyword>
<dbReference type="Pfam" id="PF02581">
    <property type="entry name" value="TMP-TENI"/>
    <property type="match status" value="1"/>
</dbReference>
<dbReference type="CDD" id="cd00564">
    <property type="entry name" value="TMP_TenI"/>
    <property type="match status" value="1"/>
</dbReference>
<keyword evidence="6" id="KW-0227">DNA damage</keyword>
<dbReference type="PROSITE" id="PS51462">
    <property type="entry name" value="NUDIX"/>
    <property type="match status" value="1"/>
</dbReference>
<proteinExistence type="inferred from homology"/>
<protein>
    <recommendedName>
        <fullName evidence="13">8-oxo-dGTP diphosphatase</fullName>
        <ecNumber evidence="12">3.6.1.55</ecNumber>
    </recommendedName>
    <alternativeName>
        <fullName evidence="16">7,8-dihydro-8-oxoguanine-triphosphatase</fullName>
    </alternativeName>
    <alternativeName>
        <fullName evidence="15">Mutator protein MutT</fullName>
    </alternativeName>
    <alternativeName>
        <fullName evidence="14">dGTP pyrophosphohydrolase</fullName>
    </alternativeName>
</protein>
<dbReference type="SUPFAM" id="SSF51391">
    <property type="entry name" value="Thiamin phosphate synthase"/>
    <property type="match status" value="1"/>
</dbReference>
<dbReference type="InterPro" id="IPR013785">
    <property type="entry name" value="Aldolase_TIM"/>
</dbReference>
<dbReference type="EMBL" id="JBHLZN010000005">
    <property type="protein sequence ID" value="MFB9887518.1"/>
    <property type="molecule type" value="Genomic_DNA"/>
</dbReference>
<keyword evidence="5" id="KW-0479">Metal-binding</keyword>
<comment type="similarity">
    <text evidence="2">Belongs to the Nudix hydrolase family.</text>
</comment>
<dbReference type="Gene3D" id="3.90.79.10">
    <property type="entry name" value="Nucleoside Triphosphate Pyrophosphohydrolase"/>
    <property type="match status" value="1"/>
</dbReference>
<evidence type="ECO:0000313" key="19">
    <source>
        <dbReference type="Proteomes" id="UP001589628"/>
    </source>
</evidence>
<comment type="catalytic activity">
    <reaction evidence="11">
        <text>8-oxo-GTP + H2O = 8-oxo-GMP + diphosphate + H(+)</text>
        <dbReference type="Rhea" id="RHEA:67616"/>
        <dbReference type="ChEBI" id="CHEBI:15377"/>
        <dbReference type="ChEBI" id="CHEBI:15378"/>
        <dbReference type="ChEBI" id="CHEBI:33019"/>
        <dbReference type="ChEBI" id="CHEBI:143553"/>
        <dbReference type="ChEBI" id="CHEBI:145694"/>
    </reaction>
</comment>
<comment type="caution">
    <text evidence="18">The sequence shown here is derived from an EMBL/GenBank/DDBJ whole genome shotgun (WGS) entry which is preliminary data.</text>
</comment>
<evidence type="ECO:0000256" key="15">
    <source>
        <dbReference type="ARBA" id="ARBA00041979"/>
    </source>
</evidence>
<dbReference type="PANTHER" id="PTHR47707:SF1">
    <property type="entry name" value="NUDIX HYDROLASE FAMILY PROTEIN"/>
    <property type="match status" value="1"/>
</dbReference>
<keyword evidence="8" id="KW-0460">Magnesium</keyword>
<dbReference type="Proteomes" id="UP001589628">
    <property type="component" value="Unassembled WGS sequence"/>
</dbReference>
<dbReference type="CDD" id="cd03425">
    <property type="entry name" value="NUDIX_MutT_NudA_like"/>
    <property type="match status" value="1"/>
</dbReference>
<dbReference type="InterPro" id="IPR022998">
    <property type="entry name" value="ThiamineP_synth_TenI"/>
</dbReference>
<comment type="cofactor">
    <cofactor evidence="1">
        <name>Mg(2+)</name>
        <dbReference type="ChEBI" id="CHEBI:18420"/>
    </cofactor>
</comment>
<dbReference type="InterPro" id="IPR020084">
    <property type="entry name" value="NUDIX_hydrolase_CS"/>
</dbReference>
<keyword evidence="9" id="KW-0234">DNA repair</keyword>
<dbReference type="InterPro" id="IPR047127">
    <property type="entry name" value="MutT-like"/>
</dbReference>
<name>A0ABV5ZFX5_9GAMM</name>
<dbReference type="PROSITE" id="PS00893">
    <property type="entry name" value="NUDIX_BOX"/>
    <property type="match status" value="1"/>
</dbReference>
<evidence type="ECO:0000256" key="13">
    <source>
        <dbReference type="ARBA" id="ARBA00040794"/>
    </source>
</evidence>
<dbReference type="InterPro" id="IPR020476">
    <property type="entry name" value="Nudix_hydrolase"/>
</dbReference>
<evidence type="ECO:0000256" key="5">
    <source>
        <dbReference type="ARBA" id="ARBA00022723"/>
    </source>
</evidence>
<comment type="catalytic activity">
    <reaction evidence="10">
        <text>8-oxo-dGTP + H2O = 8-oxo-dGMP + diphosphate + H(+)</text>
        <dbReference type="Rhea" id="RHEA:31575"/>
        <dbReference type="ChEBI" id="CHEBI:15377"/>
        <dbReference type="ChEBI" id="CHEBI:15378"/>
        <dbReference type="ChEBI" id="CHEBI:33019"/>
        <dbReference type="ChEBI" id="CHEBI:63224"/>
        <dbReference type="ChEBI" id="CHEBI:77896"/>
        <dbReference type="EC" id="3.6.1.55"/>
    </reaction>
</comment>
<dbReference type="InterPro" id="IPR000086">
    <property type="entry name" value="NUDIX_hydrolase_dom"/>
</dbReference>
<dbReference type="Pfam" id="PF14815">
    <property type="entry name" value="NUDIX_4"/>
    <property type="match status" value="1"/>
</dbReference>
<dbReference type="InterPro" id="IPR036206">
    <property type="entry name" value="ThiamineP_synth_sf"/>
</dbReference>
<dbReference type="EC" id="3.6.1.55" evidence="12"/>
<keyword evidence="19" id="KW-1185">Reference proteome</keyword>
<evidence type="ECO:0000256" key="16">
    <source>
        <dbReference type="ARBA" id="ARBA00042798"/>
    </source>
</evidence>
<feature type="domain" description="Nudix hydrolase" evidence="17">
    <location>
        <begin position="3"/>
        <end position="129"/>
    </location>
</feature>
<evidence type="ECO:0000256" key="10">
    <source>
        <dbReference type="ARBA" id="ARBA00035861"/>
    </source>
</evidence>
<dbReference type="InterPro" id="IPR015797">
    <property type="entry name" value="NUDIX_hydrolase-like_dom_sf"/>
</dbReference>